<dbReference type="CDD" id="cd01347">
    <property type="entry name" value="ligand_gated_channel"/>
    <property type="match status" value="1"/>
</dbReference>
<gene>
    <name evidence="14" type="ORF">FBZ90_1128</name>
</gene>
<evidence type="ECO:0000259" key="12">
    <source>
        <dbReference type="Pfam" id="PF00593"/>
    </source>
</evidence>
<dbReference type="AlphaFoldDB" id="A0A560GYM6"/>
<dbReference type="Pfam" id="PF07715">
    <property type="entry name" value="Plug"/>
    <property type="match status" value="1"/>
</dbReference>
<dbReference type="Gene3D" id="2.40.170.20">
    <property type="entry name" value="TonB-dependent receptor, beta-barrel domain"/>
    <property type="match status" value="1"/>
</dbReference>
<accession>A0A560GYM6</accession>
<keyword evidence="3 8" id="KW-1134">Transmembrane beta strand</keyword>
<keyword evidence="6 8" id="KW-0472">Membrane</keyword>
<sequence length="821" mass="88722">MTHTNNTNAISARAMGARKAWTIALLCTAGYLAMGTASAATAPAPAADTDSLSEIVVTGSRRVDRSVADSPSPIDVFSPEDLSRQAGGDTNDLLRQLVPSFNVARFSISDGSTFVRPPTLRGLPPDETLVLINGKRFHRSALVQIGANGLTQGSQGPDLAQIPSIAIKQLEVLRDGAAAQYGSDAIAGVMNFTLKDSADQGTVVAQWGQTYAGDGGSAHIQANSGLPLGDRGFVNISAEYVKNDPTSRGTQRPDAAKLAAQGLTIPNPAQRFGDPAVEAERLFVNSGIDLGDNSKVYLFGNFGHSYAKESFNYRNPTTVSWLITPITLDSGATFKWNSVFPNGFTPWFYGDILDSSITGGYKTTLKNGLMIDASASYGKDELRYSIRNTVNPSLGPSSPRQFYVGTQIQEETNLNLDLTYPVNLSWLASPLTLAGGGEYRRETYTIKSGDVASYQAGKYYTYGMPIGSNGYPGFTASDAGQYPRGNYAFYADAEADIIKDLSAGVAVRYEDFDDFGDTTNWKVFGRYQLTNWLAIRSSVNTGFRAPTPGQSHISSTQTTFKAGSPEPIVLGTFPVDSAVAQYYGAKTLKPETSFNIAGGLVFDLPGGVNLTVDYYNIKVEDRIGITSDFTVSAADQVKLAALGVVGANTLGNVNYFANAFDTRSQGVDIVANKTFDLYDGELRLTAAANINHTDVTKYDSTVIDANRKADIENGLPHYRVNLTATYDIGAFNFMYRGSYYGAWQDNSSAGQHYDPNWIFDAEIAYKVTEDLTATVGAQNLFDTYPQKNRSAGRLNYGDQYPDTSPFGYDGGMYYFRLAYKF</sequence>
<evidence type="ECO:0000256" key="3">
    <source>
        <dbReference type="ARBA" id="ARBA00022452"/>
    </source>
</evidence>
<organism evidence="14 15">
    <name type="scientific">Nitrospirillum amazonense</name>
    <dbReference type="NCBI Taxonomy" id="28077"/>
    <lineage>
        <taxon>Bacteria</taxon>
        <taxon>Pseudomonadati</taxon>
        <taxon>Pseudomonadota</taxon>
        <taxon>Alphaproteobacteria</taxon>
        <taxon>Rhodospirillales</taxon>
        <taxon>Azospirillaceae</taxon>
        <taxon>Nitrospirillum</taxon>
    </lineage>
</organism>
<feature type="chain" id="PRO_5022002419" evidence="11">
    <location>
        <begin position="40"/>
        <end position="821"/>
    </location>
</feature>
<evidence type="ECO:0000256" key="1">
    <source>
        <dbReference type="ARBA" id="ARBA00004571"/>
    </source>
</evidence>
<dbReference type="PANTHER" id="PTHR47234:SF3">
    <property type="entry name" value="SECRETIN_TONB SHORT N-TERMINAL DOMAIN-CONTAINING PROTEIN"/>
    <property type="match status" value="1"/>
</dbReference>
<evidence type="ECO:0000313" key="14">
    <source>
        <dbReference type="EMBL" id="TWB38520.1"/>
    </source>
</evidence>
<name>A0A560GYM6_9PROT</name>
<dbReference type="PROSITE" id="PS52016">
    <property type="entry name" value="TONB_DEPENDENT_REC_3"/>
    <property type="match status" value="1"/>
</dbReference>
<dbReference type="RefSeq" id="WP_246130530.1">
    <property type="nucleotide sequence ID" value="NZ_VITR01000012.1"/>
</dbReference>
<keyword evidence="7 8" id="KW-0998">Cell outer membrane</keyword>
<dbReference type="InterPro" id="IPR000531">
    <property type="entry name" value="Beta-barrel_TonB"/>
</dbReference>
<dbReference type="InterPro" id="IPR039426">
    <property type="entry name" value="TonB-dep_rcpt-like"/>
</dbReference>
<feature type="domain" description="TonB-dependent receptor plug" evidence="13">
    <location>
        <begin position="67"/>
        <end position="189"/>
    </location>
</feature>
<evidence type="ECO:0000256" key="7">
    <source>
        <dbReference type="ARBA" id="ARBA00023237"/>
    </source>
</evidence>
<keyword evidence="4 8" id="KW-0812">Transmembrane</keyword>
<keyword evidence="2 8" id="KW-0813">Transport</keyword>
<evidence type="ECO:0000256" key="11">
    <source>
        <dbReference type="SAM" id="SignalP"/>
    </source>
</evidence>
<comment type="subcellular location">
    <subcellularLocation>
        <location evidence="1 8">Cell outer membrane</location>
        <topology evidence="1 8">Multi-pass membrane protein</topology>
    </subcellularLocation>
</comment>
<evidence type="ECO:0000256" key="9">
    <source>
        <dbReference type="RuleBase" id="RU003357"/>
    </source>
</evidence>
<evidence type="ECO:0000256" key="6">
    <source>
        <dbReference type="ARBA" id="ARBA00023136"/>
    </source>
</evidence>
<evidence type="ECO:0000256" key="10">
    <source>
        <dbReference type="SAM" id="MobiDB-lite"/>
    </source>
</evidence>
<dbReference type="Proteomes" id="UP000315751">
    <property type="component" value="Unassembled WGS sequence"/>
</dbReference>
<protein>
    <submittedName>
        <fullName evidence="14">Iron complex outermembrane receptor protein</fullName>
    </submittedName>
</protein>
<dbReference type="GO" id="GO:0009279">
    <property type="term" value="C:cell outer membrane"/>
    <property type="evidence" value="ECO:0007669"/>
    <property type="project" value="UniProtKB-SubCell"/>
</dbReference>
<keyword evidence="14" id="KW-0675">Receptor</keyword>
<evidence type="ECO:0000256" key="2">
    <source>
        <dbReference type="ARBA" id="ARBA00022448"/>
    </source>
</evidence>
<feature type="domain" description="TonB-dependent receptor-like beta-barrel" evidence="12">
    <location>
        <begin position="301"/>
        <end position="780"/>
    </location>
</feature>
<dbReference type="EMBL" id="VITR01000012">
    <property type="protein sequence ID" value="TWB38520.1"/>
    <property type="molecule type" value="Genomic_DNA"/>
</dbReference>
<evidence type="ECO:0000313" key="15">
    <source>
        <dbReference type="Proteomes" id="UP000315751"/>
    </source>
</evidence>
<comment type="caution">
    <text evidence="14">The sequence shown here is derived from an EMBL/GenBank/DDBJ whole genome shotgun (WGS) entry which is preliminary data.</text>
</comment>
<keyword evidence="5 9" id="KW-0798">TonB box</keyword>
<dbReference type="InterPro" id="IPR036942">
    <property type="entry name" value="Beta-barrel_TonB_sf"/>
</dbReference>
<comment type="similarity">
    <text evidence="8 9">Belongs to the TonB-dependent receptor family.</text>
</comment>
<feature type="signal peptide" evidence="11">
    <location>
        <begin position="1"/>
        <end position="39"/>
    </location>
</feature>
<evidence type="ECO:0000256" key="5">
    <source>
        <dbReference type="ARBA" id="ARBA00023077"/>
    </source>
</evidence>
<dbReference type="InterPro" id="IPR037066">
    <property type="entry name" value="Plug_dom_sf"/>
</dbReference>
<dbReference type="SUPFAM" id="SSF56935">
    <property type="entry name" value="Porins"/>
    <property type="match status" value="1"/>
</dbReference>
<keyword evidence="15" id="KW-1185">Reference proteome</keyword>
<proteinExistence type="inferred from homology"/>
<evidence type="ECO:0000256" key="4">
    <source>
        <dbReference type="ARBA" id="ARBA00022692"/>
    </source>
</evidence>
<evidence type="ECO:0000259" key="13">
    <source>
        <dbReference type="Pfam" id="PF07715"/>
    </source>
</evidence>
<dbReference type="InterPro" id="IPR012910">
    <property type="entry name" value="Plug_dom"/>
</dbReference>
<keyword evidence="11" id="KW-0732">Signal</keyword>
<dbReference type="Gene3D" id="2.170.130.10">
    <property type="entry name" value="TonB-dependent receptor, plug domain"/>
    <property type="match status" value="1"/>
</dbReference>
<dbReference type="PANTHER" id="PTHR47234">
    <property type="match status" value="1"/>
</dbReference>
<reference evidence="14 15" key="1">
    <citation type="submission" date="2019-06" db="EMBL/GenBank/DDBJ databases">
        <title>Genomic Encyclopedia of Type Strains, Phase IV (KMG-V): Genome sequencing to study the core and pangenomes of soil and plant-associated prokaryotes.</title>
        <authorList>
            <person name="Whitman W."/>
        </authorList>
    </citation>
    <scope>NUCLEOTIDE SEQUENCE [LARGE SCALE GENOMIC DNA]</scope>
    <source>
        <strain evidence="14 15">BR 11622</strain>
    </source>
</reference>
<feature type="region of interest" description="Disordered" evidence="10">
    <location>
        <begin position="63"/>
        <end position="82"/>
    </location>
</feature>
<evidence type="ECO:0000256" key="8">
    <source>
        <dbReference type="PROSITE-ProRule" id="PRU01360"/>
    </source>
</evidence>
<dbReference type="Pfam" id="PF00593">
    <property type="entry name" value="TonB_dep_Rec_b-barrel"/>
    <property type="match status" value="1"/>
</dbReference>